<evidence type="ECO:0000256" key="1">
    <source>
        <dbReference type="ARBA" id="ARBA00023125"/>
    </source>
</evidence>
<dbReference type="Gene3D" id="1.10.357.10">
    <property type="entry name" value="Tetracycline Repressor, domain 2"/>
    <property type="match status" value="1"/>
</dbReference>
<dbReference type="Pfam" id="PF17939">
    <property type="entry name" value="TetR_C_30"/>
    <property type="match status" value="1"/>
</dbReference>
<comment type="caution">
    <text evidence="5">The sequence shown here is derived from an EMBL/GenBank/DDBJ whole genome shotgun (WGS) entry which is preliminary data.</text>
</comment>
<dbReference type="PANTHER" id="PTHR30055:SF235">
    <property type="entry name" value="TRANSCRIPTIONAL REGULATORY PROTEIN"/>
    <property type="match status" value="1"/>
</dbReference>
<evidence type="ECO:0000256" key="2">
    <source>
        <dbReference type="PROSITE-ProRule" id="PRU00335"/>
    </source>
</evidence>
<dbReference type="PANTHER" id="PTHR30055">
    <property type="entry name" value="HTH-TYPE TRANSCRIPTIONAL REGULATOR RUTR"/>
    <property type="match status" value="1"/>
</dbReference>
<evidence type="ECO:0000313" key="6">
    <source>
        <dbReference type="Proteomes" id="UP000566711"/>
    </source>
</evidence>
<keyword evidence="6" id="KW-1185">Reference proteome</keyword>
<organism evidence="5 6">
    <name type="scientific">Rugamonas fusca</name>
    <dbReference type="NCBI Taxonomy" id="2758568"/>
    <lineage>
        <taxon>Bacteria</taxon>
        <taxon>Pseudomonadati</taxon>
        <taxon>Pseudomonadota</taxon>
        <taxon>Betaproteobacteria</taxon>
        <taxon>Burkholderiales</taxon>
        <taxon>Oxalobacteraceae</taxon>
        <taxon>Telluria group</taxon>
        <taxon>Rugamonas</taxon>
    </lineage>
</organism>
<feature type="region of interest" description="Disordered" evidence="3">
    <location>
        <begin position="1"/>
        <end position="39"/>
    </location>
</feature>
<dbReference type="RefSeq" id="WP_182212975.1">
    <property type="nucleotide sequence ID" value="NZ_JACEZS010000001.1"/>
</dbReference>
<reference evidence="5 6" key="1">
    <citation type="submission" date="2020-07" db="EMBL/GenBank/DDBJ databases">
        <title>Novel species isolated from subtropical streams in China.</title>
        <authorList>
            <person name="Lu H."/>
        </authorList>
    </citation>
    <scope>NUCLEOTIDE SEQUENCE [LARGE SCALE GENOMIC DNA]</scope>
    <source>
        <strain evidence="5 6">FT3S</strain>
    </source>
</reference>
<dbReference type="Proteomes" id="UP000566711">
    <property type="component" value="Unassembled WGS sequence"/>
</dbReference>
<dbReference type="GO" id="GO:0000976">
    <property type="term" value="F:transcription cis-regulatory region binding"/>
    <property type="evidence" value="ECO:0007669"/>
    <property type="project" value="TreeGrafter"/>
</dbReference>
<accession>A0A7W2EDS3</accession>
<dbReference type="Pfam" id="PF00440">
    <property type="entry name" value="TetR_N"/>
    <property type="match status" value="1"/>
</dbReference>
<dbReference type="InterPro" id="IPR041586">
    <property type="entry name" value="PsrA_TetR_C"/>
</dbReference>
<protein>
    <submittedName>
        <fullName evidence="5">TetR/AcrR family transcriptional regulator</fullName>
    </submittedName>
</protein>
<gene>
    <name evidence="5" type="ORF">H3H36_00240</name>
</gene>
<dbReference type="InterPro" id="IPR001647">
    <property type="entry name" value="HTH_TetR"/>
</dbReference>
<dbReference type="GO" id="GO:0003700">
    <property type="term" value="F:DNA-binding transcription factor activity"/>
    <property type="evidence" value="ECO:0007669"/>
    <property type="project" value="TreeGrafter"/>
</dbReference>
<evidence type="ECO:0000259" key="4">
    <source>
        <dbReference type="PROSITE" id="PS50977"/>
    </source>
</evidence>
<sequence>MKTDSPNVNHNGSDADTQHRPATGVGRPRKNKTEGNPETASRILDAAEELFAMHGFYGVTVRAVATHANVDAALAHYYFRTKQGLFDAVFLRRAEVINRERMEAMQRYQQEHGDAMTVEGLVTAFLMPLLNLERHRDRGWRNYFALAAQMNNTRDFGTDTMTRYFDPVVLHFIEALHRILPAARKEDLFWSYHMLTGSLTLTLSDTGRLDRLSGGLCYSADIAAATPRLIAYSTAGIKAVCLGRR</sequence>
<dbReference type="PRINTS" id="PR00455">
    <property type="entry name" value="HTHTETR"/>
</dbReference>
<dbReference type="PROSITE" id="PS50977">
    <property type="entry name" value="HTH_TETR_2"/>
    <property type="match status" value="1"/>
</dbReference>
<dbReference type="AlphaFoldDB" id="A0A7W2EDS3"/>
<evidence type="ECO:0000313" key="5">
    <source>
        <dbReference type="EMBL" id="MBA5603790.1"/>
    </source>
</evidence>
<dbReference type="InterPro" id="IPR009057">
    <property type="entry name" value="Homeodomain-like_sf"/>
</dbReference>
<name>A0A7W2EDS3_9BURK</name>
<feature type="DNA-binding region" description="H-T-H motif" evidence="2">
    <location>
        <begin position="60"/>
        <end position="79"/>
    </location>
</feature>
<evidence type="ECO:0000256" key="3">
    <source>
        <dbReference type="SAM" id="MobiDB-lite"/>
    </source>
</evidence>
<dbReference type="SUPFAM" id="SSF46689">
    <property type="entry name" value="Homeodomain-like"/>
    <property type="match status" value="1"/>
</dbReference>
<dbReference type="InterPro" id="IPR036271">
    <property type="entry name" value="Tet_transcr_reg_TetR-rel_C_sf"/>
</dbReference>
<dbReference type="InterPro" id="IPR050109">
    <property type="entry name" value="HTH-type_TetR-like_transc_reg"/>
</dbReference>
<proteinExistence type="predicted"/>
<dbReference type="EMBL" id="JACEZS010000001">
    <property type="protein sequence ID" value="MBA5603790.1"/>
    <property type="molecule type" value="Genomic_DNA"/>
</dbReference>
<feature type="compositionally biased region" description="Polar residues" evidence="3">
    <location>
        <begin position="1"/>
        <end position="15"/>
    </location>
</feature>
<feature type="domain" description="HTH tetR-type" evidence="4">
    <location>
        <begin position="37"/>
        <end position="97"/>
    </location>
</feature>
<keyword evidence="1 2" id="KW-0238">DNA-binding</keyword>
<dbReference type="SUPFAM" id="SSF48498">
    <property type="entry name" value="Tetracyclin repressor-like, C-terminal domain"/>
    <property type="match status" value="1"/>
</dbReference>